<keyword evidence="7" id="KW-0518">Myosin</keyword>
<evidence type="ECO:0000256" key="1">
    <source>
        <dbReference type="ARBA" id="ARBA00004245"/>
    </source>
</evidence>
<comment type="caution">
    <text evidence="7">Lacks conserved residue(s) required for the propagation of feature annotation.</text>
</comment>
<protein>
    <recommendedName>
        <fullName evidence="8">Myosin motor domain-containing protein</fullName>
    </recommendedName>
</protein>
<organism evidence="9 10">
    <name type="scientific">Allacma fusca</name>
    <dbReference type="NCBI Taxonomy" id="39272"/>
    <lineage>
        <taxon>Eukaryota</taxon>
        <taxon>Metazoa</taxon>
        <taxon>Ecdysozoa</taxon>
        <taxon>Arthropoda</taxon>
        <taxon>Hexapoda</taxon>
        <taxon>Collembola</taxon>
        <taxon>Symphypleona</taxon>
        <taxon>Sminthuridae</taxon>
        <taxon>Allacma</taxon>
    </lineage>
</organism>
<comment type="caution">
    <text evidence="9">The sequence shown here is derived from an EMBL/GenBank/DDBJ whole genome shotgun (WGS) entry which is preliminary data.</text>
</comment>
<dbReference type="GO" id="GO:0042995">
    <property type="term" value="C:cell projection"/>
    <property type="evidence" value="ECO:0007669"/>
    <property type="project" value="UniProtKB-SubCell"/>
</dbReference>
<dbReference type="PROSITE" id="PS51456">
    <property type="entry name" value="MYOSIN_MOTOR"/>
    <property type="match status" value="1"/>
</dbReference>
<dbReference type="OrthoDB" id="6108017at2759"/>
<accession>A0A8J2P0A4</accession>
<comment type="similarity">
    <text evidence="7">Belongs to the TRAFAC class myosin-kinesin ATPase superfamily. Myosin family.</text>
</comment>
<dbReference type="InterPro" id="IPR001609">
    <property type="entry name" value="Myosin_head_motor_dom-like"/>
</dbReference>
<dbReference type="InterPro" id="IPR052409">
    <property type="entry name" value="Myosin-III_kinase_activity"/>
</dbReference>
<dbReference type="GO" id="GO:0030832">
    <property type="term" value="P:regulation of actin filament length"/>
    <property type="evidence" value="ECO:0007669"/>
    <property type="project" value="TreeGrafter"/>
</dbReference>
<keyword evidence="7" id="KW-0505">Motor protein</keyword>
<dbReference type="PANTHER" id="PTHR46256">
    <property type="entry name" value="AGAP011099-PA"/>
    <property type="match status" value="1"/>
</dbReference>
<reference evidence="9" key="1">
    <citation type="submission" date="2021-06" db="EMBL/GenBank/DDBJ databases">
        <authorList>
            <person name="Hodson N. C."/>
            <person name="Mongue J. A."/>
            <person name="Jaron S. K."/>
        </authorList>
    </citation>
    <scope>NUCLEOTIDE SEQUENCE</scope>
</reference>
<comment type="subcellular location">
    <subcellularLocation>
        <location evidence="2">Cell projection</location>
    </subcellularLocation>
    <subcellularLocation>
        <location evidence="1">Cytoplasm</location>
        <location evidence="1">Cytoskeleton</location>
    </subcellularLocation>
</comment>
<evidence type="ECO:0000256" key="3">
    <source>
        <dbReference type="ARBA" id="ARBA00022490"/>
    </source>
</evidence>
<dbReference type="AlphaFoldDB" id="A0A8J2P0A4"/>
<proteinExistence type="inferred from homology"/>
<dbReference type="SMART" id="SM00242">
    <property type="entry name" value="MYSc"/>
    <property type="match status" value="1"/>
</dbReference>
<gene>
    <name evidence="9" type="ORF">AFUS01_LOCUS14936</name>
</gene>
<sequence length="480" mass="54614">MADQAYHAMLHQKRLQNIVISGESGSGKTESAKLLLQQLVYLGRAPNRNLEAKILQVNPIMEAFGNAETGMNENSSRFGKYLDVTFTRAGKVTGAKIDVYLLEESRVHHQARGERNFHIFYYLLDGSANTDLQKELNLNKHGYNYLRGALTDNADLKAVHKEMFQAVKNGFCLLGFRLEEINAIYRILSAILHLGEIEFDEVKDEDSCHVHDPESLEMVADLLGITAGDLGLALTTRSVVASGESFVRRHTAEEAYTTRDSLARGLYNRLFRWVVNQVNALLGVSRQAYGDPLSIGLLDIFGFETYKTNSLEQLRINITNEQLQFFFNQHVFTWEQQEYMAEGIEIDIIRFSDNRPILELCLGKPLGILSLLDEESRFPRATDWTFLEKLNSNFANNKLYVRSRSSADTTFSVRHYAGRVQYDVKGFLDKNRSYFSPDLVEILRGSSIDTIRYLYRCMVTKTGHLHVPSLVDGNKKARQI</sequence>
<feature type="domain" description="Myosin motor" evidence="8">
    <location>
        <begin position="1"/>
        <end position="480"/>
    </location>
</feature>
<name>A0A8J2P0A4_9HEXA</name>
<dbReference type="GO" id="GO:0003779">
    <property type="term" value="F:actin binding"/>
    <property type="evidence" value="ECO:0007669"/>
    <property type="project" value="UniProtKB-KW"/>
</dbReference>
<dbReference type="GO" id="GO:0004674">
    <property type="term" value="F:protein serine/threonine kinase activity"/>
    <property type="evidence" value="ECO:0007669"/>
    <property type="project" value="TreeGrafter"/>
</dbReference>
<evidence type="ECO:0000256" key="4">
    <source>
        <dbReference type="ARBA" id="ARBA00022737"/>
    </source>
</evidence>
<feature type="binding site" evidence="7">
    <location>
        <begin position="22"/>
        <end position="29"/>
    </location>
    <ligand>
        <name>ATP</name>
        <dbReference type="ChEBI" id="CHEBI:30616"/>
    </ligand>
</feature>
<keyword evidence="10" id="KW-1185">Reference proteome</keyword>
<keyword evidence="7" id="KW-0009">Actin-binding</keyword>
<keyword evidence="7" id="KW-0067">ATP-binding</keyword>
<keyword evidence="7" id="KW-0547">Nucleotide-binding</keyword>
<evidence type="ECO:0000313" key="10">
    <source>
        <dbReference type="Proteomes" id="UP000708208"/>
    </source>
</evidence>
<dbReference type="GO" id="GO:0016459">
    <property type="term" value="C:myosin complex"/>
    <property type="evidence" value="ECO:0007669"/>
    <property type="project" value="UniProtKB-KW"/>
</dbReference>
<keyword evidence="6" id="KW-0966">Cell projection</keyword>
<keyword evidence="3" id="KW-0963">Cytoplasm</keyword>
<dbReference type="GO" id="GO:0005524">
    <property type="term" value="F:ATP binding"/>
    <property type="evidence" value="ECO:0007669"/>
    <property type="project" value="UniProtKB-UniRule"/>
</dbReference>
<dbReference type="GO" id="GO:0000146">
    <property type="term" value="F:microfilament motor activity"/>
    <property type="evidence" value="ECO:0007669"/>
    <property type="project" value="TreeGrafter"/>
</dbReference>
<evidence type="ECO:0000259" key="8">
    <source>
        <dbReference type="PROSITE" id="PS51456"/>
    </source>
</evidence>
<dbReference type="Proteomes" id="UP000708208">
    <property type="component" value="Unassembled WGS sequence"/>
</dbReference>
<keyword evidence="5" id="KW-0206">Cytoskeleton</keyword>
<evidence type="ECO:0000256" key="5">
    <source>
        <dbReference type="ARBA" id="ARBA00023212"/>
    </source>
</evidence>
<dbReference type="PANTHER" id="PTHR46256:SF3">
    <property type="entry name" value="MYOSIN MOTOR DOMAIN-CONTAINING PROTEIN"/>
    <property type="match status" value="1"/>
</dbReference>
<evidence type="ECO:0000313" key="9">
    <source>
        <dbReference type="EMBL" id="CAG7726004.1"/>
    </source>
</evidence>
<evidence type="ECO:0000256" key="7">
    <source>
        <dbReference type="PROSITE-ProRule" id="PRU00782"/>
    </source>
</evidence>
<dbReference type="EMBL" id="CAJVCH010129493">
    <property type="protein sequence ID" value="CAG7726004.1"/>
    <property type="molecule type" value="Genomic_DNA"/>
</dbReference>
<evidence type="ECO:0000256" key="2">
    <source>
        <dbReference type="ARBA" id="ARBA00004316"/>
    </source>
</evidence>
<keyword evidence="4" id="KW-0677">Repeat</keyword>
<evidence type="ECO:0000256" key="6">
    <source>
        <dbReference type="ARBA" id="ARBA00023273"/>
    </source>
</evidence>
<dbReference type="Pfam" id="PF00063">
    <property type="entry name" value="Myosin_head"/>
    <property type="match status" value="1"/>
</dbReference>